<protein>
    <submittedName>
        <fullName evidence="5">AraC family ligand binding domain-containing protein</fullName>
    </submittedName>
</protein>
<dbReference type="Pfam" id="PF02311">
    <property type="entry name" value="AraC_binding"/>
    <property type="match status" value="1"/>
</dbReference>
<dbReference type="Proteomes" id="UP001604282">
    <property type="component" value="Unassembled WGS sequence"/>
</dbReference>
<dbReference type="RefSeq" id="WP_392879432.1">
    <property type="nucleotide sequence ID" value="NZ_JBICZW010000002.1"/>
</dbReference>
<evidence type="ECO:0000256" key="3">
    <source>
        <dbReference type="ARBA" id="ARBA00023163"/>
    </source>
</evidence>
<evidence type="ECO:0000313" key="5">
    <source>
        <dbReference type="EMBL" id="MFG3188078.1"/>
    </source>
</evidence>
<gene>
    <name evidence="5" type="ORF">ACGFYS_03985</name>
</gene>
<organism evidence="5 6">
    <name type="scientific">Streptomyces omiyaensis</name>
    <dbReference type="NCBI Taxonomy" id="68247"/>
    <lineage>
        <taxon>Bacteria</taxon>
        <taxon>Bacillati</taxon>
        <taxon>Actinomycetota</taxon>
        <taxon>Actinomycetes</taxon>
        <taxon>Kitasatosporales</taxon>
        <taxon>Streptomycetaceae</taxon>
        <taxon>Streptomyces</taxon>
    </lineage>
</organism>
<dbReference type="SUPFAM" id="SSF51215">
    <property type="entry name" value="Regulatory protein AraC"/>
    <property type="match status" value="1"/>
</dbReference>
<dbReference type="PANTHER" id="PTHR46796:SF2">
    <property type="entry name" value="TRANSCRIPTIONAL REGULATORY PROTEIN"/>
    <property type="match status" value="1"/>
</dbReference>
<reference evidence="5 6" key="1">
    <citation type="submission" date="2024-10" db="EMBL/GenBank/DDBJ databases">
        <title>The Natural Products Discovery Center: Release of the First 8490 Sequenced Strains for Exploring Actinobacteria Biosynthetic Diversity.</title>
        <authorList>
            <person name="Kalkreuter E."/>
            <person name="Kautsar S.A."/>
            <person name="Yang D."/>
            <person name="Bader C.D."/>
            <person name="Teijaro C.N."/>
            <person name="Fluegel L."/>
            <person name="Davis C.M."/>
            <person name="Simpson J.R."/>
            <person name="Lauterbach L."/>
            <person name="Steele A.D."/>
            <person name="Gui C."/>
            <person name="Meng S."/>
            <person name="Li G."/>
            <person name="Viehrig K."/>
            <person name="Ye F."/>
            <person name="Su P."/>
            <person name="Kiefer A.F."/>
            <person name="Nichols A."/>
            <person name="Cepeda A.J."/>
            <person name="Yan W."/>
            <person name="Fan B."/>
            <person name="Jiang Y."/>
            <person name="Adhikari A."/>
            <person name="Zheng C.-J."/>
            <person name="Schuster L."/>
            <person name="Cowan T.M."/>
            <person name="Smanski M.J."/>
            <person name="Chevrette M.G."/>
            <person name="De Carvalho L.P.S."/>
            <person name="Shen B."/>
        </authorList>
    </citation>
    <scope>NUCLEOTIDE SEQUENCE [LARGE SCALE GENOMIC DNA]</scope>
    <source>
        <strain evidence="5 6">NPDC048229</strain>
    </source>
</reference>
<dbReference type="InterPro" id="IPR037923">
    <property type="entry name" value="HTH-like"/>
</dbReference>
<sequence>MDARFDRYAHPTHARDTYAFGVTDHGAQSFVCRGGRHVSAAGPVMVLDPDDPHDGRSAVRDGDRYRMLHLGEAHVRDAWGDAAPGAAGPPLFAAPVVDDPAPARAGARPHAAVAGNAPRPAGAPATAAAEAGFAGQAPLTRWFTHTYGITPAAYRTA</sequence>
<dbReference type="InterPro" id="IPR050204">
    <property type="entry name" value="AraC_XylS_family_regulators"/>
</dbReference>
<evidence type="ECO:0000256" key="2">
    <source>
        <dbReference type="ARBA" id="ARBA00023125"/>
    </source>
</evidence>
<dbReference type="PANTHER" id="PTHR46796">
    <property type="entry name" value="HTH-TYPE TRANSCRIPTIONAL ACTIVATOR RHAS-RELATED"/>
    <property type="match status" value="1"/>
</dbReference>
<dbReference type="InterPro" id="IPR018060">
    <property type="entry name" value="HTH_AraC"/>
</dbReference>
<evidence type="ECO:0000256" key="1">
    <source>
        <dbReference type="ARBA" id="ARBA00023015"/>
    </source>
</evidence>
<comment type="caution">
    <text evidence="5">The sequence shown here is derived from an EMBL/GenBank/DDBJ whole genome shotgun (WGS) entry which is preliminary data.</text>
</comment>
<keyword evidence="6" id="KW-1185">Reference proteome</keyword>
<keyword evidence="2" id="KW-0238">DNA-binding</keyword>
<feature type="domain" description="HTH araC/xylS-type" evidence="4">
    <location>
        <begin position="128"/>
        <end position="157"/>
    </location>
</feature>
<evidence type="ECO:0000313" key="6">
    <source>
        <dbReference type="Proteomes" id="UP001604282"/>
    </source>
</evidence>
<accession>A0ABW7BLP3</accession>
<name>A0ABW7BLP3_9ACTN</name>
<proteinExistence type="predicted"/>
<dbReference type="PROSITE" id="PS01124">
    <property type="entry name" value="HTH_ARAC_FAMILY_2"/>
    <property type="match status" value="1"/>
</dbReference>
<keyword evidence="3" id="KW-0804">Transcription</keyword>
<evidence type="ECO:0000259" key="4">
    <source>
        <dbReference type="PROSITE" id="PS01124"/>
    </source>
</evidence>
<dbReference type="InterPro" id="IPR003313">
    <property type="entry name" value="AraC-bd"/>
</dbReference>
<dbReference type="EMBL" id="JBICZW010000002">
    <property type="protein sequence ID" value="MFG3188078.1"/>
    <property type="molecule type" value="Genomic_DNA"/>
</dbReference>
<keyword evidence="1" id="KW-0805">Transcription regulation</keyword>